<organism evidence="3 4">
    <name type="scientific">Caenimonas sedimenti</name>
    <dbReference type="NCBI Taxonomy" id="2596921"/>
    <lineage>
        <taxon>Bacteria</taxon>
        <taxon>Pseudomonadati</taxon>
        <taxon>Pseudomonadota</taxon>
        <taxon>Betaproteobacteria</taxon>
        <taxon>Burkholderiales</taxon>
        <taxon>Comamonadaceae</taxon>
        <taxon>Caenimonas</taxon>
    </lineage>
</organism>
<evidence type="ECO:0000256" key="2">
    <source>
        <dbReference type="SAM" id="MobiDB-lite"/>
    </source>
</evidence>
<reference evidence="3 4" key="1">
    <citation type="submission" date="2019-07" db="EMBL/GenBank/DDBJ databases">
        <title>Caenimonas sedimenti sp. nov., isolated from activated sludge.</title>
        <authorList>
            <person name="Xu J."/>
        </authorList>
    </citation>
    <scope>NUCLEOTIDE SEQUENCE [LARGE SCALE GENOMIC DNA]</scope>
    <source>
        <strain evidence="3 4">HX-9-20</strain>
    </source>
</reference>
<feature type="region of interest" description="Disordered" evidence="2">
    <location>
        <begin position="183"/>
        <end position="235"/>
    </location>
</feature>
<dbReference type="RefSeq" id="WP_145891267.1">
    <property type="nucleotide sequence ID" value="NZ_VOBQ01000003.1"/>
</dbReference>
<evidence type="ECO:0000313" key="4">
    <source>
        <dbReference type="Proteomes" id="UP000318199"/>
    </source>
</evidence>
<dbReference type="SUPFAM" id="SSF89155">
    <property type="entry name" value="TorD-like"/>
    <property type="match status" value="1"/>
</dbReference>
<dbReference type="Gene3D" id="1.10.3480.10">
    <property type="entry name" value="TorD-like"/>
    <property type="match status" value="1"/>
</dbReference>
<name>A0A562ZVT5_9BURK</name>
<dbReference type="GO" id="GO:0051131">
    <property type="term" value="P:chaperone-mediated protein complex assembly"/>
    <property type="evidence" value="ECO:0007669"/>
    <property type="project" value="InterPro"/>
</dbReference>
<dbReference type="InterPro" id="IPR036411">
    <property type="entry name" value="TorD-like_sf"/>
</dbReference>
<dbReference type="EMBL" id="VOBQ01000003">
    <property type="protein sequence ID" value="TWO72729.1"/>
    <property type="molecule type" value="Genomic_DNA"/>
</dbReference>
<protein>
    <submittedName>
        <fullName evidence="3">Nitrate reductase molybdenum cofactor assembly chaperone</fullName>
    </submittedName>
</protein>
<comment type="caution">
    <text evidence="3">The sequence shown here is derived from an EMBL/GenBank/DDBJ whole genome shotgun (WGS) entry which is preliminary data.</text>
</comment>
<keyword evidence="4" id="KW-1185">Reference proteome</keyword>
<evidence type="ECO:0000256" key="1">
    <source>
        <dbReference type="ARBA" id="ARBA00023063"/>
    </source>
</evidence>
<dbReference type="NCBIfam" id="TIGR00684">
    <property type="entry name" value="narJ"/>
    <property type="match status" value="1"/>
</dbReference>
<dbReference type="OrthoDB" id="8478585at2"/>
<dbReference type="PANTHER" id="PTHR43680">
    <property type="entry name" value="NITRATE REDUCTASE MOLYBDENUM COFACTOR ASSEMBLY CHAPERONE"/>
    <property type="match status" value="1"/>
</dbReference>
<dbReference type="GO" id="GO:0042128">
    <property type="term" value="P:nitrate assimilation"/>
    <property type="evidence" value="ECO:0007669"/>
    <property type="project" value="UniProtKB-KW"/>
</dbReference>
<keyword evidence="1" id="KW-0534">Nitrate assimilation</keyword>
<dbReference type="Proteomes" id="UP000318199">
    <property type="component" value="Unassembled WGS sequence"/>
</dbReference>
<sequence>MADKPTGQPARAPGAVTLRVIAALLSYPDPWQRSHLAEMRALLRQDQALPGTRLRELEALIGSLQGGEPLELEAAYVELFDRGRATSLHLFEHVHGDSRDRGPAMIDLGQTYQSAGLVLNESELPDYLPALLEFISTQPQREAKAFLVEIAHLLNGIFGALRQRESAYASLLGALLDLGGQKAEAVPPPAEPPLDESWAEPPAFDGCSTQGQARPGQPQPVRVVRKNHGLQGVAP</sequence>
<dbReference type="InterPro" id="IPR003765">
    <property type="entry name" value="NO3_reductase_chaperone_NarJ"/>
</dbReference>
<dbReference type="GO" id="GO:0016530">
    <property type="term" value="F:metallochaperone activity"/>
    <property type="evidence" value="ECO:0007669"/>
    <property type="project" value="TreeGrafter"/>
</dbReference>
<gene>
    <name evidence="3" type="primary">narJ</name>
    <name evidence="3" type="ORF">FN976_04145</name>
</gene>
<dbReference type="PANTHER" id="PTHR43680:SF2">
    <property type="entry name" value="NITRATE REDUCTASE MOLYBDENUM COFACTOR ASSEMBLY CHAPERONE NARJ"/>
    <property type="match status" value="1"/>
</dbReference>
<dbReference type="InterPro" id="IPR020945">
    <property type="entry name" value="DMSO/NO3_reduct_chaperone"/>
</dbReference>
<dbReference type="AlphaFoldDB" id="A0A562ZVT5"/>
<dbReference type="Pfam" id="PF02613">
    <property type="entry name" value="Nitrate_red_del"/>
    <property type="match status" value="1"/>
</dbReference>
<accession>A0A562ZVT5</accession>
<dbReference type="GO" id="GO:0051082">
    <property type="term" value="F:unfolded protein binding"/>
    <property type="evidence" value="ECO:0007669"/>
    <property type="project" value="InterPro"/>
</dbReference>
<evidence type="ECO:0000313" key="3">
    <source>
        <dbReference type="EMBL" id="TWO72729.1"/>
    </source>
</evidence>
<proteinExistence type="predicted"/>